<evidence type="ECO:0000313" key="2">
    <source>
        <dbReference type="EMBL" id="KKT82383.1"/>
    </source>
</evidence>
<proteinExistence type="predicted"/>
<feature type="transmembrane region" description="Helical" evidence="1">
    <location>
        <begin position="63"/>
        <end position="82"/>
    </location>
</feature>
<feature type="transmembrane region" description="Helical" evidence="1">
    <location>
        <begin position="134"/>
        <end position="164"/>
    </location>
</feature>
<evidence type="ECO:0000313" key="3">
    <source>
        <dbReference type="Proteomes" id="UP000034032"/>
    </source>
</evidence>
<keyword evidence="1" id="KW-1133">Transmembrane helix</keyword>
<organism evidence="2 3">
    <name type="scientific">Candidatus Yanofskybacteria bacterium GW2011_GWA2_44_9</name>
    <dbReference type="NCBI Taxonomy" id="1619025"/>
    <lineage>
        <taxon>Bacteria</taxon>
        <taxon>Candidatus Yanofskyibacteriota</taxon>
    </lineage>
</organism>
<comment type="caution">
    <text evidence="2">The sequence shown here is derived from an EMBL/GenBank/DDBJ whole genome shotgun (WGS) entry which is preliminary data.</text>
</comment>
<dbReference type="InterPro" id="IPR045466">
    <property type="entry name" value="DUF6498"/>
</dbReference>
<sequence length="184" mass="20698">MAVISLVAANTLPLFWLSQYNFFSLLFLYWLESGIVGFYNILKLRKITGSFSSRPVINFIKMWILALIIYIATIIMIVNAMANDIGPIAGRLILMTVPALLISHGISYFYNFIGKKEFLLTTTKQQFKAPLQRLLVLHFSIVVGGLLLLNYGLVQGALIVFVVIKTFIDLGTHLNEHSKIRGAF</sequence>
<keyword evidence="1" id="KW-0472">Membrane</keyword>
<dbReference type="EMBL" id="LCJR01000007">
    <property type="protein sequence ID" value="KKT82383.1"/>
    <property type="molecule type" value="Genomic_DNA"/>
</dbReference>
<gene>
    <name evidence="2" type="ORF">UW79_C0007G0005</name>
</gene>
<feature type="transmembrane region" description="Helical" evidence="1">
    <location>
        <begin position="20"/>
        <end position="42"/>
    </location>
</feature>
<reference evidence="2 3" key="1">
    <citation type="journal article" date="2015" name="Nature">
        <title>rRNA introns, odd ribosomes, and small enigmatic genomes across a large radiation of phyla.</title>
        <authorList>
            <person name="Brown C.T."/>
            <person name="Hug L.A."/>
            <person name="Thomas B.C."/>
            <person name="Sharon I."/>
            <person name="Castelle C.J."/>
            <person name="Singh A."/>
            <person name="Wilkins M.J."/>
            <person name="Williams K.H."/>
            <person name="Banfield J.F."/>
        </authorList>
    </citation>
    <scope>NUCLEOTIDE SEQUENCE [LARGE SCALE GENOMIC DNA]</scope>
</reference>
<feature type="transmembrane region" description="Helical" evidence="1">
    <location>
        <begin position="88"/>
        <end position="113"/>
    </location>
</feature>
<accession>A0A0G1KFQ5</accession>
<dbReference type="Pfam" id="PF20108">
    <property type="entry name" value="DUF6498"/>
    <property type="match status" value="1"/>
</dbReference>
<keyword evidence="1" id="KW-0812">Transmembrane</keyword>
<dbReference type="AlphaFoldDB" id="A0A0G1KFQ5"/>
<name>A0A0G1KFQ5_9BACT</name>
<protein>
    <submittedName>
        <fullName evidence="2">Uncharacterized protein</fullName>
    </submittedName>
</protein>
<evidence type="ECO:0000256" key="1">
    <source>
        <dbReference type="SAM" id="Phobius"/>
    </source>
</evidence>
<dbReference type="Proteomes" id="UP000034032">
    <property type="component" value="Unassembled WGS sequence"/>
</dbReference>